<evidence type="ECO:0000256" key="5">
    <source>
        <dbReference type="ARBA" id="ARBA00022691"/>
    </source>
</evidence>
<evidence type="ECO:0000256" key="4">
    <source>
        <dbReference type="ARBA" id="ARBA00022679"/>
    </source>
</evidence>
<proteinExistence type="inferred from homology"/>
<dbReference type="PANTHER" id="PTHR43619">
    <property type="entry name" value="S-ADENOSYL-L-METHIONINE-DEPENDENT METHYLTRANSFERASE YKTD-RELATED"/>
    <property type="match status" value="1"/>
</dbReference>
<reference evidence="7 8" key="2">
    <citation type="submission" date="2018-06" db="EMBL/GenBank/DDBJ databases">
        <title>Sequencing of bacterial isolates from soil warming experiment in Harvard Forest, Massachusetts, USA.</title>
        <authorList>
            <person name="Deangelis K.PhD."/>
        </authorList>
    </citation>
    <scope>NUCLEOTIDE SEQUENCE [LARGE SCALE GENOMIC DNA]</scope>
    <source>
        <strain evidence="7 8">GAS496</strain>
    </source>
</reference>
<evidence type="ECO:0000256" key="2">
    <source>
        <dbReference type="ARBA" id="ARBA00008138"/>
    </source>
</evidence>
<dbReference type="GO" id="GO:0008168">
    <property type="term" value="F:methyltransferase activity"/>
    <property type="evidence" value="ECO:0007669"/>
    <property type="project" value="UniProtKB-UniRule"/>
</dbReference>
<dbReference type="SUPFAM" id="SSF53335">
    <property type="entry name" value="S-adenosyl-L-methionine-dependent methyltransferases"/>
    <property type="match status" value="1"/>
</dbReference>
<gene>
    <name evidence="7" type="ORF">C8E89_102164</name>
</gene>
<evidence type="ECO:0000313" key="8">
    <source>
        <dbReference type="Proteomes" id="UP000247781"/>
    </source>
</evidence>
<keyword evidence="3 6" id="KW-0489">Methyltransferase</keyword>
<evidence type="ECO:0000256" key="6">
    <source>
        <dbReference type="RuleBase" id="RU362030"/>
    </source>
</evidence>
<dbReference type="InterPro" id="IPR011610">
    <property type="entry name" value="SAM_mthyl_Trfase_ML2640-like"/>
</dbReference>
<dbReference type="EC" id="2.1.1.-" evidence="6"/>
<dbReference type="PANTHER" id="PTHR43619:SF2">
    <property type="entry name" value="S-ADENOSYL-L-METHIONINE-DEPENDENT METHYLTRANSFERASES SUPERFAMILY PROTEIN"/>
    <property type="match status" value="1"/>
</dbReference>
<dbReference type="GO" id="GO:0032259">
    <property type="term" value="P:methylation"/>
    <property type="evidence" value="ECO:0007669"/>
    <property type="project" value="UniProtKB-KW"/>
</dbReference>
<dbReference type="InterPro" id="IPR007213">
    <property type="entry name" value="Ppm1/Ppm2/Tcmp"/>
</dbReference>
<evidence type="ECO:0000313" key="7">
    <source>
        <dbReference type="EMBL" id="PXX12040.1"/>
    </source>
</evidence>
<comment type="caution">
    <text evidence="7">The sequence shown here is derived from an EMBL/GenBank/DDBJ whole genome shotgun (WGS) entry which is preliminary data.</text>
</comment>
<comment type="similarity">
    <text evidence="2 6">Belongs to the UPF0677 family.</text>
</comment>
<protein>
    <recommendedName>
        <fullName evidence="6">S-adenosyl-L-methionine-dependent methyltransferase</fullName>
        <ecNumber evidence="6">2.1.1.-</ecNumber>
    </recommendedName>
</protein>
<dbReference type="InterPro" id="IPR029063">
    <property type="entry name" value="SAM-dependent_MTases_sf"/>
</dbReference>
<reference evidence="8" key="1">
    <citation type="submission" date="2018-05" db="EMBL/GenBank/DDBJ databases">
        <authorList>
            <person name="Deangelis K."/>
            <person name="Huntemann M."/>
            <person name="Clum A."/>
            <person name="Pillay M."/>
            <person name="Palaniappan K."/>
            <person name="Varghese N."/>
            <person name="Mikhailova N."/>
            <person name="Stamatis D."/>
            <person name="Reddy T."/>
            <person name="Daum C."/>
            <person name="Shapiro N."/>
            <person name="Ivanova N."/>
            <person name="Kyrpides N."/>
            <person name="Woyke T."/>
        </authorList>
    </citation>
    <scope>NUCLEOTIDE SEQUENCE [LARGE SCALE GENOMIC DNA]</scope>
    <source>
        <strain evidence="8">GAS496</strain>
    </source>
</reference>
<dbReference type="EMBL" id="QJJU01000002">
    <property type="protein sequence ID" value="PXX12040.1"/>
    <property type="molecule type" value="Genomic_DNA"/>
</dbReference>
<evidence type="ECO:0000256" key="3">
    <source>
        <dbReference type="ARBA" id="ARBA00022603"/>
    </source>
</evidence>
<dbReference type="Gene3D" id="3.40.50.150">
    <property type="entry name" value="Vaccinia Virus protein VP39"/>
    <property type="match status" value="1"/>
</dbReference>
<evidence type="ECO:0000256" key="1">
    <source>
        <dbReference type="ARBA" id="ARBA00003907"/>
    </source>
</evidence>
<accession>A0A318HLS5</accession>
<dbReference type="AlphaFoldDB" id="A0A318HLS5"/>
<dbReference type="NCBIfam" id="TIGR00027">
    <property type="entry name" value="mthyl_TIGR00027"/>
    <property type="match status" value="1"/>
</dbReference>
<dbReference type="Proteomes" id="UP000247781">
    <property type="component" value="Unassembled WGS sequence"/>
</dbReference>
<keyword evidence="5 6" id="KW-0949">S-adenosyl-L-methionine</keyword>
<name>A0A318HLS5_9MYCO</name>
<comment type="function">
    <text evidence="1 6">Exhibits S-adenosyl-L-methionine-dependent methyltransferase activity.</text>
</comment>
<organism evidence="7 8">
    <name type="scientific">Mycolicibacterium moriokaense</name>
    <dbReference type="NCBI Taxonomy" id="39691"/>
    <lineage>
        <taxon>Bacteria</taxon>
        <taxon>Bacillati</taxon>
        <taxon>Actinomycetota</taxon>
        <taxon>Actinomycetes</taxon>
        <taxon>Mycobacteriales</taxon>
        <taxon>Mycobacteriaceae</taxon>
        <taxon>Mycolicibacterium</taxon>
    </lineage>
</organism>
<keyword evidence="4 7" id="KW-0808">Transferase</keyword>
<dbReference type="Pfam" id="PF04072">
    <property type="entry name" value="LCM"/>
    <property type="match status" value="1"/>
</dbReference>
<keyword evidence="8" id="KW-1185">Reference proteome</keyword>
<sequence length="215" mass="23603">MARTPAAQTAFGPMVQAAIEQYEAPERRLVSDDLALSILPASQRALVRAMRWPLLRRLTISAGERAVPGSWSLITCRKRYIDDKLDEALGTIDAVVVFGAGMDTKAYRLARRSDIPVFEVDLPVNIERKTAAVQRAIGAVPASVQLVPLDFERDDLIGALTDHGYRPDSRTFFIWEGVTQYLTEDAVRGTLGALRATLREVGWCSPTSARTSSTG</sequence>